<evidence type="ECO:0000256" key="8">
    <source>
        <dbReference type="ARBA" id="ARBA00022989"/>
    </source>
</evidence>
<keyword evidence="8" id="KW-1133">Transmembrane helix</keyword>
<keyword evidence="5" id="KW-0999">Mitochondrion inner membrane</keyword>
<proteinExistence type="inferred from homology"/>
<dbReference type="InterPro" id="IPR003959">
    <property type="entry name" value="ATPase_AAA_core"/>
</dbReference>
<comment type="similarity">
    <text evidence="2">Belongs to the AAA ATPase family. BCS1 subfamily.</text>
</comment>
<keyword evidence="10" id="KW-0472">Membrane</keyword>
<evidence type="ECO:0000256" key="13">
    <source>
        <dbReference type="SAM" id="MobiDB-lite"/>
    </source>
</evidence>
<dbReference type="InterPro" id="IPR057495">
    <property type="entry name" value="AAA_lid_BCS1"/>
</dbReference>
<dbReference type="InterPro" id="IPR003593">
    <property type="entry name" value="AAA+_ATPase"/>
</dbReference>
<evidence type="ECO:0000256" key="3">
    <source>
        <dbReference type="ARBA" id="ARBA00022692"/>
    </source>
</evidence>
<gene>
    <name evidence="16" type="ORF">OE88DRAFT_259788</name>
</gene>
<dbReference type="OrthoDB" id="10251412at2759"/>
<evidence type="ECO:0000256" key="4">
    <source>
        <dbReference type="ARBA" id="ARBA00022741"/>
    </source>
</evidence>
<evidence type="ECO:0000256" key="1">
    <source>
        <dbReference type="ARBA" id="ARBA00004434"/>
    </source>
</evidence>
<dbReference type="PROSITE" id="PS00674">
    <property type="entry name" value="AAA"/>
    <property type="match status" value="1"/>
</dbReference>
<keyword evidence="7 12" id="KW-0067">ATP-binding</keyword>
<keyword evidence="4 12" id="KW-0547">Nucleotide-binding</keyword>
<dbReference type="InterPro" id="IPR027417">
    <property type="entry name" value="P-loop_NTPase"/>
</dbReference>
<keyword evidence="3" id="KW-0812">Transmembrane</keyword>
<sequence length="503" mass="56276">MDKLHLELALRETDDGMRYATMMVVVSNAGTSLGALLYPLQQNFQIITDRINSFFFITAAFRENDAAYIWVMHWLSKQPVLQNARNVEVTTGGFIGSGGLASFRTNDDPGPSTKDKWHRLAYVPCLSRPITFWYRGRWIYAVRVNGEKTGFWGETGLLLSILTFDNSDLQMSVYASDPMDRWRQVAACSKRPLQSIILDPGVKEDLLKDAREFLRSREWYRRRGIPYRRGYLLYGPPGTGKTSVIQSLAGELGLDVYIVTLSRRGMDDAGLAQLISDLPPKCVAIMEDIDAALVHNINRKKSTGEKDGSDQAEDESPVPRQSQRGEYERPSGVTLSGLLNAIDGVGAQEGRLLFATTNKYDALDTALRRPGRMDKHVRFKLTSRYQAKELFCRFYEPAELPDTEKKGETPVVLVEQDVNGPGEKYRAVDPDDAIPHVAADLEVLASRFAEAIPDRKLSMASLQGYLMGYKTSPQDAVEQAASWAEREGRPDEDGGNMREGQEG</sequence>
<dbReference type="Proteomes" id="UP000305948">
    <property type="component" value="Unassembled WGS sequence"/>
</dbReference>
<feature type="domain" description="BCS1 N-terminal" evidence="15">
    <location>
        <begin position="31"/>
        <end position="196"/>
    </location>
</feature>
<accession>A0A5C3MY98</accession>
<comment type="catalytic activity">
    <reaction evidence="11">
        <text>ATP + H2O = ADP + phosphate + H(+)</text>
        <dbReference type="Rhea" id="RHEA:13065"/>
        <dbReference type="ChEBI" id="CHEBI:15377"/>
        <dbReference type="ChEBI" id="CHEBI:15378"/>
        <dbReference type="ChEBI" id="CHEBI:30616"/>
        <dbReference type="ChEBI" id="CHEBI:43474"/>
        <dbReference type="ChEBI" id="CHEBI:456216"/>
    </reaction>
    <physiologicalReaction direction="left-to-right" evidence="11">
        <dbReference type="Rhea" id="RHEA:13066"/>
    </physiologicalReaction>
</comment>
<dbReference type="Pfam" id="PF00004">
    <property type="entry name" value="AAA"/>
    <property type="match status" value="2"/>
</dbReference>
<keyword evidence="6 16" id="KW-0378">Hydrolase</keyword>
<evidence type="ECO:0000256" key="2">
    <source>
        <dbReference type="ARBA" id="ARBA00007448"/>
    </source>
</evidence>
<dbReference type="Pfam" id="PF08740">
    <property type="entry name" value="BCS1_N"/>
    <property type="match status" value="1"/>
</dbReference>
<protein>
    <submittedName>
        <fullName evidence="16">P-loop containing nucleoside triphosphate hydrolase protein</fullName>
    </submittedName>
</protein>
<dbReference type="SMART" id="SM01024">
    <property type="entry name" value="BCS1_N"/>
    <property type="match status" value="1"/>
</dbReference>
<name>A0A5C3MY98_9AGAM</name>
<dbReference type="EMBL" id="ML213513">
    <property type="protein sequence ID" value="TFK50479.1"/>
    <property type="molecule type" value="Genomic_DNA"/>
</dbReference>
<keyword evidence="9" id="KW-0496">Mitochondrion</keyword>
<reference evidence="16 17" key="1">
    <citation type="journal article" date="2019" name="Nat. Ecol. Evol.">
        <title>Megaphylogeny resolves global patterns of mushroom evolution.</title>
        <authorList>
            <person name="Varga T."/>
            <person name="Krizsan K."/>
            <person name="Foldi C."/>
            <person name="Dima B."/>
            <person name="Sanchez-Garcia M."/>
            <person name="Sanchez-Ramirez S."/>
            <person name="Szollosi G.J."/>
            <person name="Szarkandi J.G."/>
            <person name="Papp V."/>
            <person name="Albert L."/>
            <person name="Andreopoulos W."/>
            <person name="Angelini C."/>
            <person name="Antonin V."/>
            <person name="Barry K.W."/>
            <person name="Bougher N.L."/>
            <person name="Buchanan P."/>
            <person name="Buyck B."/>
            <person name="Bense V."/>
            <person name="Catcheside P."/>
            <person name="Chovatia M."/>
            <person name="Cooper J."/>
            <person name="Damon W."/>
            <person name="Desjardin D."/>
            <person name="Finy P."/>
            <person name="Geml J."/>
            <person name="Haridas S."/>
            <person name="Hughes K."/>
            <person name="Justo A."/>
            <person name="Karasinski D."/>
            <person name="Kautmanova I."/>
            <person name="Kiss B."/>
            <person name="Kocsube S."/>
            <person name="Kotiranta H."/>
            <person name="LaButti K.M."/>
            <person name="Lechner B.E."/>
            <person name="Liimatainen K."/>
            <person name="Lipzen A."/>
            <person name="Lukacs Z."/>
            <person name="Mihaltcheva S."/>
            <person name="Morgado L.N."/>
            <person name="Niskanen T."/>
            <person name="Noordeloos M.E."/>
            <person name="Ohm R.A."/>
            <person name="Ortiz-Santana B."/>
            <person name="Ovrebo C."/>
            <person name="Racz N."/>
            <person name="Riley R."/>
            <person name="Savchenko A."/>
            <person name="Shiryaev A."/>
            <person name="Soop K."/>
            <person name="Spirin V."/>
            <person name="Szebenyi C."/>
            <person name="Tomsovsky M."/>
            <person name="Tulloss R.E."/>
            <person name="Uehling J."/>
            <person name="Grigoriev I.V."/>
            <person name="Vagvolgyi C."/>
            <person name="Papp T."/>
            <person name="Martin F.M."/>
            <person name="Miettinen O."/>
            <person name="Hibbett D.S."/>
            <person name="Nagy L.G."/>
        </authorList>
    </citation>
    <scope>NUCLEOTIDE SEQUENCE [LARGE SCALE GENOMIC DNA]</scope>
    <source>
        <strain evidence="16 17">OMC1185</strain>
    </source>
</reference>
<comment type="subcellular location">
    <subcellularLocation>
        <location evidence="1">Mitochondrion inner membrane</location>
        <topology evidence="1">Single-pass membrane protein</topology>
    </subcellularLocation>
</comment>
<evidence type="ECO:0000313" key="17">
    <source>
        <dbReference type="Proteomes" id="UP000305948"/>
    </source>
</evidence>
<evidence type="ECO:0000259" key="15">
    <source>
        <dbReference type="SMART" id="SM01024"/>
    </source>
</evidence>
<evidence type="ECO:0000256" key="6">
    <source>
        <dbReference type="ARBA" id="ARBA00022801"/>
    </source>
</evidence>
<dbReference type="InterPro" id="IPR014851">
    <property type="entry name" value="BCS1_N"/>
</dbReference>
<evidence type="ECO:0000256" key="10">
    <source>
        <dbReference type="ARBA" id="ARBA00023136"/>
    </source>
</evidence>
<keyword evidence="17" id="KW-1185">Reference proteome</keyword>
<evidence type="ECO:0000256" key="7">
    <source>
        <dbReference type="ARBA" id="ARBA00022840"/>
    </source>
</evidence>
<dbReference type="STRING" id="5364.A0A5C3MY98"/>
<dbReference type="SUPFAM" id="SSF52540">
    <property type="entry name" value="P-loop containing nucleoside triphosphate hydrolases"/>
    <property type="match status" value="1"/>
</dbReference>
<dbReference type="Gene3D" id="3.40.50.300">
    <property type="entry name" value="P-loop containing nucleotide triphosphate hydrolases"/>
    <property type="match status" value="1"/>
</dbReference>
<dbReference type="AlphaFoldDB" id="A0A5C3MY98"/>
<evidence type="ECO:0000313" key="16">
    <source>
        <dbReference type="EMBL" id="TFK50479.1"/>
    </source>
</evidence>
<evidence type="ECO:0000256" key="9">
    <source>
        <dbReference type="ARBA" id="ARBA00023128"/>
    </source>
</evidence>
<evidence type="ECO:0000259" key="14">
    <source>
        <dbReference type="SMART" id="SM00382"/>
    </source>
</evidence>
<evidence type="ECO:0000256" key="12">
    <source>
        <dbReference type="RuleBase" id="RU003651"/>
    </source>
</evidence>
<feature type="compositionally biased region" description="Basic and acidic residues" evidence="13">
    <location>
        <begin position="484"/>
        <end position="503"/>
    </location>
</feature>
<dbReference type="InterPro" id="IPR003960">
    <property type="entry name" value="ATPase_AAA_CS"/>
</dbReference>
<organism evidence="16 17">
    <name type="scientific">Heliocybe sulcata</name>
    <dbReference type="NCBI Taxonomy" id="5364"/>
    <lineage>
        <taxon>Eukaryota</taxon>
        <taxon>Fungi</taxon>
        <taxon>Dikarya</taxon>
        <taxon>Basidiomycota</taxon>
        <taxon>Agaricomycotina</taxon>
        <taxon>Agaricomycetes</taxon>
        <taxon>Gloeophyllales</taxon>
        <taxon>Gloeophyllaceae</taxon>
        <taxon>Heliocybe</taxon>
    </lineage>
</organism>
<feature type="region of interest" description="Disordered" evidence="13">
    <location>
        <begin position="300"/>
        <end position="330"/>
    </location>
</feature>
<dbReference type="GO" id="GO:0016887">
    <property type="term" value="F:ATP hydrolysis activity"/>
    <property type="evidence" value="ECO:0007669"/>
    <property type="project" value="InterPro"/>
</dbReference>
<dbReference type="GO" id="GO:0005743">
    <property type="term" value="C:mitochondrial inner membrane"/>
    <property type="evidence" value="ECO:0007669"/>
    <property type="project" value="UniProtKB-SubCell"/>
</dbReference>
<dbReference type="GO" id="GO:0005524">
    <property type="term" value="F:ATP binding"/>
    <property type="evidence" value="ECO:0007669"/>
    <property type="project" value="UniProtKB-KW"/>
</dbReference>
<dbReference type="SMART" id="SM00382">
    <property type="entry name" value="AAA"/>
    <property type="match status" value="1"/>
</dbReference>
<dbReference type="InterPro" id="IPR050747">
    <property type="entry name" value="Mitochondrial_chaperone_BCS1"/>
</dbReference>
<feature type="region of interest" description="Disordered" evidence="13">
    <location>
        <begin position="476"/>
        <end position="503"/>
    </location>
</feature>
<evidence type="ECO:0000256" key="5">
    <source>
        <dbReference type="ARBA" id="ARBA00022792"/>
    </source>
</evidence>
<dbReference type="PANTHER" id="PTHR23070">
    <property type="entry name" value="BCS1 AAA-TYPE ATPASE"/>
    <property type="match status" value="1"/>
</dbReference>
<evidence type="ECO:0000256" key="11">
    <source>
        <dbReference type="ARBA" id="ARBA00048778"/>
    </source>
</evidence>
<dbReference type="Pfam" id="PF25426">
    <property type="entry name" value="AAA_lid_BCS1"/>
    <property type="match status" value="1"/>
</dbReference>
<feature type="domain" description="AAA+ ATPase" evidence="14">
    <location>
        <begin position="227"/>
        <end position="383"/>
    </location>
</feature>